<proteinExistence type="predicted"/>
<dbReference type="WBParaSite" id="Hba_07155">
    <property type="protein sequence ID" value="Hba_07155"/>
    <property type="gene ID" value="Hba_07155"/>
</dbReference>
<evidence type="ECO:0000313" key="2">
    <source>
        <dbReference type="WBParaSite" id="Hba_07155"/>
    </source>
</evidence>
<keyword evidence="1" id="KW-1185">Reference proteome</keyword>
<accession>A0A1I7WPZ3</accession>
<reference evidence="2" key="1">
    <citation type="submission" date="2016-11" db="UniProtKB">
        <authorList>
            <consortium name="WormBaseParasite"/>
        </authorList>
    </citation>
    <scope>IDENTIFICATION</scope>
</reference>
<protein>
    <submittedName>
        <fullName evidence="2">HMG box domain-containing protein</fullName>
    </submittedName>
</protein>
<name>A0A1I7WPZ3_HETBA</name>
<dbReference type="Proteomes" id="UP000095283">
    <property type="component" value="Unplaced"/>
</dbReference>
<evidence type="ECO:0000313" key="1">
    <source>
        <dbReference type="Proteomes" id="UP000095283"/>
    </source>
</evidence>
<organism evidence="1 2">
    <name type="scientific">Heterorhabditis bacteriophora</name>
    <name type="common">Entomopathogenic nematode worm</name>
    <dbReference type="NCBI Taxonomy" id="37862"/>
    <lineage>
        <taxon>Eukaryota</taxon>
        <taxon>Metazoa</taxon>
        <taxon>Ecdysozoa</taxon>
        <taxon>Nematoda</taxon>
        <taxon>Chromadorea</taxon>
        <taxon>Rhabditida</taxon>
        <taxon>Rhabditina</taxon>
        <taxon>Rhabditomorpha</taxon>
        <taxon>Strongyloidea</taxon>
        <taxon>Heterorhabditidae</taxon>
        <taxon>Heterorhabditis</taxon>
    </lineage>
</organism>
<dbReference type="AlphaFoldDB" id="A0A1I7WPZ3"/>
<sequence>MVWPKSFIIGGSRISFLSTTRKSLKIIYCLITTDFKRRTSYFNKTTLPSLLYRLAVSVIRPTSHGKSLGNIISEEWSKIDPAILKNLSTIFKQLVEGLVIPNIRTHLLPIINFCFVSCIYPKCRIIMKQ</sequence>